<organism evidence="2 3">
    <name type="scientific">Candidatus Ornithobacterium hominis</name>
    <dbReference type="NCBI Taxonomy" id="2497989"/>
    <lineage>
        <taxon>Bacteria</taxon>
        <taxon>Pseudomonadati</taxon>
        <taxon>Bacteroidota</taxon>
        <taxon>Flavobacteriia</taxon>
        <taxon>Flavobacteriales</taxon>
        <taxon>Weeksellaceae</taxon>
        <taxon>Ornithobacterium</taxon>
    </lineage>
</organism>
<dbReference type="AlphaFoldDB" id="A0A383U3N4"/>
<proteinExistence type="predicted"/>
<name>A0A383U3N4_9FLAO</name>
<reference evidence="2 3" key="1">
    <citation type="submission" date="2018-09" db="EMBL/GenBank/DDBJ databases">
        <authorList>
            <consortium name="Pathogen Informatics"/>
        </authorList>
    </citation>
    <scope>NUCLEOTIDE SEQUENCE [LARGE SCALE GENOMIC DNA]</scope>
    <source>
        <strain evidence="2 3">OH-22767</strain>
    </source>
</reference>
<feature type="compositionally biased region" description="Polar residues" evidence="1">
    <location>
        <begin position="20"/>
        <end position="38"/>
    </location>
</feature>
<evidence type="ECO:0000313" key="2">
    <source>
        <dbReference type="EMBL" id="SZD74088.1"/>
    </source>
</evidence>
<feature type="region of interest" description="Disordered" evidence="1">
    <location>
        <begin position="1"/>
        <end position="45"/>
    </location>
</feature>
<dbReference type="Proteomes" id="UP000262142">
    <property type="component" value="Unassembled WGS sequence"/>
</dbReference>
<evidence type="ECO:0000313" key="3">
    <source>
        <dbReference type="Proteomes" id="UP000262142"/>
    </source>
</evidence>
<keyword evidence="3" id="KW-1185">Reference proteome</keyword>
<gene>
    <name evidence="2" type="ORF">SAMEA104719789_01546</name>
</gene>
<protein>
    <submittedName>
        <fullName evidence="2">Uncharacterized protein</fullName>
    </submittedName>
</protein>
<accession>A0A383U3N4</accession>
<evidence type="ECO:0000256" key="1">
    <source>
        <dbReference type="SAM" id="MobiDB-lite"/>
    </source>
</evidence>
<dbReference type="RefSeq" id="WP_165844991.1">
    <property type="nucleotide sequence ID" value="NZ_OX579588.1"/>
</dbReference>
<sequence length="45" mass="4853">MSKAASTQKESGKRQVAINPANQRSGNRPGSPARTNGKNIKEEEE</sequence>
<dbReference type="EMBL" id="UNSC01000007">
    <property type="protein sequence ID" value="SZD74088.1"/>
    <property type="molecule type" value="Genomic_DNA"/>
</dbReference>